<dbReference type="EMBL" id="SOCP01000010">
    <property type="protein sequence ID" value="TDV46826.1"/>
    <property type="molecule type" value="Genomic_DNA"/>
</dbReference>
<proteinExistence type="predicted"/>
<dbReference type="PRINTS" id="PR00040">
    <property type="entry name" value="HTHMERR"/>
</dbReference>
<evidence type="ECO:0000256" key="2">
    <source>
        <dbReference type="ARBA" id="ARBA00023015"/>
    </source>
</evidence>
<dbReference type="Gene3D" id="1.10.1660.10">
    <property type="match status" value="1"/>
</dbReference>
<dbReference type="OrthoDB" id="9802039at2"/>
<keyword evidence="2" id="KW-0805">Transcription regulation</keyword>
<evidence type="ECO:0000313" key="7">
    <source>
        <dbReference type="EMBL" id="TDV46826.1"/>
    </source>
</evidence>
<evidence type="ECO:0000256" key="5">
    <source>
        <dbReference type="SAM" id="MobiDB-lite"/>
    </source>
</evidence>
<evidence type="ECO:0000256" key="1">
    <source>
        <dbReference type="ARBA" id="ARBA00022491"/>
    </source>
</evidence>
<feature type="region of interest" description="Disordered" evidence="5">
    <location>
        <begin position="120"/>
        <end position="141"/>
    </location>
</feature>
<dbReference type="InterPro" id="IPR047057">
    <property type="entry name" value="MerR_fam"/>
</dbReference>
<accession>A0A4R7VCJ2</accession>
<protein>
    <submittedName>
        <fullName evidence="7">DNA-binding transcriptional MerR regulator</fullName>
    </submittedName>
</protein>
<evidence type="ECO:0000313" key="8">
    <source>
        <dbReference type="Proteomes" id="UP000294927"/>
    </source>
</evidence>
<keyword evidence="4" id="KW-0804">Transcription</keyword>
<evidence type="ECO:0000259" key="6">
    <source>
        <dbReference type="PROSITE" id="PS50937"/>
    </source>
</evidence>
<evidence type="ECO:0000256" key="4">
    <source>
        <dbReference type="ARBA" id="ARBA00023163"/>
    </source>
</evidence>
<dbReference type="Proteomes" id="UP000294927">
    <property type="component" value="Unassembled WGS sequence"/>
</dbReference>
<keyword evidence="1" id="KW-0678">Repressor</keyword>
<keyword evidence="3 7" id="KW-0238">DNA-binding</keyword>
<dbReference type="CDD" id="cd00592">
    <property type="entry name" value="HTH_MerR-like"/>
    <property type="match status" value="1"/>
</dbReference>
<dbReference type="PANTHER" id="PTHR30204:SF69">
    <property type="entry name" value="MERR-FAMILY TRANSCRIPTIONAL REGULATOR"/>
    <property type="match status" value="1"/>
</dbReference>
<gene>
    <name evidence="7" type="ORF">CLV71_1105</name>
</gene>
<name>A0A4R7VCJ2_9PSEU</name>
<dbReference type="SMART" id="SM00422">
    <property type="entry name" value="HTH_MERR"/>
    <property type="match status" value="1"/>
</dbReference>
<sequence>MMSSIGEVAERFGVAPHVLRHWESMGVLSPARDETGRRRYDDADLSRVALILMSREAGLGLRQLREFLSGGDQNGVLRRHLAVLRRRIAQAEAAKELVEHALSCPASFEECPHAREQIAARIPPGSPVRRSREIALTGDPS</sequence>
<evidence type="ECO:0000256" key="3">
    <source>
        <dbReference type="ARBA" id="ARBA00023125"/>
    </source>
</evidence>
<dbReference type="RefSeq" id="WP_133905360.1">
    <property type="nucleotide sequence ID" value="NZ_SOCP01000010.1"/>
</dbReference>
<dbReference type="InterPro" id="IPR000551">
    <property type="entry name" value="MerR-type_HTH_dom"/>
</dbReference>
<dbReference type="SUPFAM" id="SSF46955">
    <property type="entry name" value="Putative DNA-binding domain"/>
    <property type="match status" value="1"/>
</dbReference>
<dbReference type="PANTHER" id="PTHR30204">
    <property type="entry name" value="REDOX-CYCLING DRUG-SENSING TRANSCRIPTIONAL ACTIVATOR SOXR"/>
    <property type="match status" value="1"/>
</dbReference>
<organism evidence="7 8">
    <name type="scientific">Actinophytocola oryzae</name>
    <dbReference type="NCBI Taxonomy" id="502181"/>
    <lineage>
        <taxon>Bacteria</taxon>
        <taxon>Bacillati</taxon>
        <taxon>Actinomycetota</taxon>
        <taxon>Actinomycetes</taxon>
        <taxon>Pseudonocardiales</taxon>
        <taxon>Pseudonocardiaceae</taxon>
    </lineage>
</organism>
<dbReference type="AlphaFoldDB" id="A0A4R7VCJ2"/>
<comment type="caution">
    <text evidence="7">The sequence shown here is derived from an EMBL/GenBank/DDBJ whole genome shotgun (WGS) entry which is preliminary data.</text>
</comment>
<reference evidence="7 8" key="1">
    <citation type="submission" date="2019-03" db="EMBL/GenBank/DDBJ databases">
        <title>Genomic Encyclopedia of Archaeal and Bacterial Type Strains, Phase II (KMG-II): from individual species to whole genera.</title>
        <authorList>
            <person name="Goeker M."/>
        </authorList>
    </citation>
    <scope>NUCLEOTIDE SEQUENCE [LARGE SCALE GENOMIC DNA]</scope>
    <source>
        <strain evidence="7 8">DSM 45499</strain>
    </source>
</reference>
<dbReference type="InterPro" id="IPR009061">
    <property type="entry name" value="DNA-bd_dom_put_sf"/>
</dbReference>
<dbReference type="PROSITE" id="PS50937">
    <property type="entry name" value="HTH_MERR_2"/>
    <property type="match status" value="1"/>
</dbReference>
<dbReference type="Pfam" id="PF13411">
    <property type="entry name" value="MerR_1"/>
    <property type="match status" value="1"/>
</dbReference>
<feature type="domain" description="HTH merR-type" evidence="6">
    <location>
        <begin position="1"/>
        <end position="70"/>
    </location>
</feature>
<dbReference type="GO" id="GO:0003677">
    <property type="term" value="F:DNA binding"/>
    <property type="evidence" value="ECO:0007669"/>
    <property type="project" value="UniProtKB-KW"/>
</dbReference>
<keyword evidence="8" id="KW-1185">Reference proteome</keyword>
<dbReference type="GO" id="GO:0003700">
    <property type="term" value="F:DNA-binding transcription factor activity"/>
    <property type="evidence" value="ECO:0007669"/>
    <property type="project" value="InterPro"/>
</dbReference>